<organism evidence="3 4">
    <name type="scientific">Allacma fusca</name>
    <dbReference type="NCBI Taxonomy" id="39272"/>
    <lineage>
        <taxon>Eukaryota</taxon>
        <taxon>Metazoa</taxon>
        <taxon>Ecdysozoa</taxon>
        <taxon>Arthropoda</taxon>
        <taxon>Hexapoda</taxon>
        <taxon>Collembola</taxon>
        <taxon>Symphypleona</taxon>
        <taxon>Sminthuridae</taxon>
        <taxon>Allacma</taxon>
    </lineage>
</organism>
<dbReference type="AlphaFoldDB" id="A0A8J2KBG1"/>
<keyword evidence="2" id="KW-0732">Signal</keyword>
<name>A0A8J2KBG1_9HEXA</name>
<feature type="non-terminal residue" evidence="3">
    <location>
        <position position="1"/>
    </location>
</feature>
<comment type="caution">
    <text evidence="3">The sequence shown here is derived from an EMBL/GenBank/DDBJ whole genome shotgun (WGS) entry which is preliminary data.</text>
</comment>
<keyword evidence="4" id="KW-1185">Reference proteome</keyword>
<keyword evidence="1" id="KW-1133">Transmembrane helix</keyword>
<evidence type="ECO:0000256" key="2">
    <source>
        <dbReference type="SAM" id="SignalP"/>
    </source>
</evidence>
<evidence type="ECO:0000256" key="1">
    <source>
        <dbReference type="SAM" id="Phobius"/>
    </source>
</evidence>
<accession>A0A8J2KBG1</accession>
<evidence type="ECO:0000313" key="4">
    <source>
        <dbReference type="Proteomes" id="UP000708208"/>
    </source>
</evidence>
<keyword evidence="1" id="KW-0812">Transmembrane</keyword>
<evidence type="ECO:0000313" key="3">
    <source>
        <dbReference type="EMBL" id="CAG7785678.1"/>
    </source>
</evidence>
<gene>
    <name evidence="3" type="ORF">AFUS01_LOCUS24289</name>
</gene>
<proteinExistence type="predicted"/>
<feature type="signal peptide" evidence="2">
    <location>
        <begin position="1"/>
        <end position="19"/>
    </location>
</feature>
<feature type="chain" id="PRO_5035297086" evidence="2">
    <location>
        <begin position="20"/>
        <end position="93"/>
    </location>
</feature>
<feature type="transmembrane region" description="Helical" evidence="1">
    <location>
        <begin position="35"/>
        <end position="58"/>
    </location>
</feature>
<dbReference type="Proteomes" id="UP000708208">
    <property type="component" value="Unassembled WGS sequence"/>
</dbReference>
<dbReference type="EMBL" id="CAJVCH010300980">
    <property type="protein sequence ID" value="CAG7785678.1"/>
    <property type="molecule type" value="Genomic_DNA"/>
</dbReference>
<protein>
    <submittedName>
        <fullName evidence="3">Uncharacterized protein</fullName>
    </submittedName>
</protein>
<reference evidence="3" key="1">
    <citation type="submission" date="2021-06" db="EMBL/GenBank/DDBJ databases">
        <authorList>
            <person name="Hodson N. C."/>
            <person name="Mongue J. A."/>
            <person name="Jaron S. K."/>
        </authorList>
    </citation>
    <scope>NUCLEOTIDE SEQUENCE</scope>
</reference>
<keyword evidence="1" id="KW-0472">Membrane</keyword>
<sequence length="93" mass="11290">RRYGLIRLWFVLMLLNTLAQVGLQVYLATVSRALVFHIVYPIVFFLYKWYTLWIAWVLMRRIRLIEAGYENPSDDEFQEIQLQPQQQLQEDKL</sequence>